<dbReference type="InterPro" id="IPR014729">
    <property type="entry name" value="Rossmann-like_a/b/a_fold"/>
</dbReference>
<dbReference type="AlphaFoldDB" id="A0A4R6M0R0"/>
<dbReference type="HAMAP" id="MF_00193">
    <property type="entry name" value="NadE_ammonia_dep"/>
    <property type="match status" value="1"/>
</dbReference>
<comment type="subunit">
    <text evidence="8">Homodimer.</text>
</comment>
<dbReference type="OrthoDB" id="9803818at2"/>
<dbReference type="GO" id="GO:0004359">
    <property type="term" value="F:glutaminase activity"/>
    <property type="evidence" value="ECO:0007669"/>
    <property type="project" value="InterPro"/>
</dbReference>
<dbReference type="EMBL" id="SNWX01000002">
    <property type="protein sequence ID" value="TDO94787.1"/>
    <property type="molecule type" value="Genomic_DNA"/>
</dbReference>
<feature type="binding site" description="in other chain" evidence="8">
    <location>
        <position position="154"/>
    </location>
    <ligand>
        <name>deamido-NAD(+)</name>
        <dbReference type="ChEBI" id="CHEBI:58437"/>
        <note>ligand shared between two neighboring subunits</note>
    </ligand>
</feature>
<evidence type="ECO:0000256" key="3">
    <source>
        <dbReference type="ARBA" id="ARBA00022723"/>
    </source>
</evidence>
<comment type="pathway">
    <text evidence="8">Cofactor biosynthesis; NAD(+) biosynthesis; NAD(+) from deamido-NAD(+) (ammonia route): step 1/1.</text>
</comment>
<protein>
    <recommendedName>
        <fullName evidence="8 10">NH(3)-dependent NAD(+) synthetase</fullName>
        <ecNumber evidence="8 10">6.3.1.5</ecNumber>
    </recommendedName>
</protein>
<keyword evidence="5 8" id="KW-0067">ATP-binding</keyword>
<evidence type="ECO:0000313" key="12">
    <source>
        <dbReference type="EMBL" id="TDO94787.1"/>
    </source>
</evidence>
<dbReference type="InterPro" id="IPR022926">
    <property type="entry name" value="NH(3)-dep_NAD(+)_synth"/>
</dbReference>
<feature type="binding site" evidence="8">
    <location>
        <begin position="37"/>
        <end position="44"/>
    </location>
    <ligand>
        <name>ATP</name>
        <dbReference type="ChEBI" id="CHEBI:30616"/>
    </ligand>
</feature>
<feature type="binding site" evidence="8">
    <location>
        <position position="146"/>
    </location>
    <ligand>
        <name>Mg(2+)</name>
        <dbReference type="ChEBI" id="CHEBI:18420"/>
    </ligand>
</feature>
<comment type="function">
    <text evidence="8">Catalyzes the ATP-dependent amidation of deamido-NAD to form NAD. Uses ammonia as a nitrogen source.</text>
</comment>
<proteinExistence type="inferred from homology"/>
<dbReference type="GO" id="GO:0003952">
    <property type="term" value="F:NAD+ synthase (glutamine-hydrolyzing) activity"/>
    <property type="evidence" value="ECO:0007669"/>
    <property type="project" value="InterPro"/>
</dbReference>
<dbReference type="PANTHER" id="PTHR23090">
    <property type="entry name" value="NH 3 /GLUTAMINE-DEPENDENT NAD + SYNTHETASE"/>
    <property type="match status" value="1"/>
</dbReference>
<evidence type="ECO:0000256" key="5">
    <source>
        <dbReference type="ARBA" id="ARBA00022840"/>
    </source>
</evidence>
<keyword evidence="6 8" id="KW-0460">Magnesium</keyword>
<dbReference type="UniPathway" id="UPA00253">
    <property type="reaction ID" value="UER00333"/>
</dbReference>
<comment type="caution">
    <text evidence="12">The sequence shown here is derived from an EMBL/GenBank/DDBJ whole genome shotgun (WGS) entry which is preliminary data.</text>
</comment>
<evidence type="ECO:0000256" key="4">
    <source>
        <dbReference type="ARBA" id="ARBA00022741"/>
    </source>
</evidence>
<name>A0A4R6M0R0_9FIRM</name>
<feature type="binding site" evidence="8">
    <location>
        <position position="170"/>
    </location>
    <ligand>
        <name>ATP</name>
        <dbReference type="ChEBI" id="CHEBI:30616"/>
    </ligand>
</feature>
<keyword evidence="3 8" id="KW-0479">Metal-binding</keyword>
<evidence type="ECO:0000256" key="8">
    <source>
        <dbReference type="HAMAP-Rule" id="MF_00193"/>
    </source>
</evidence>
<keyword evidence="4 8" id="KW-0547">Nucleotide-binding</keyword>
<feature type="binding site" evidence="8">
    <location>
        <position position="141"/>
    </location>
    <ligand>
        <name>ATP</name>
        <dbReference type="ChEBI" id="CHEBI:30616"/>
    </ligand>
</feature>
<organism evidence="12 13">
    <name type="scientific">Halanaerobium saccharolyticum</name>
    <dbReference type="NCBI Taxonomy" id="43595"/>
    <lineage>
        <taxon>Bacteria</taxon>
        <taxon>Bacillati</taxon>
        <taxon>Bacillota</taxon>
        <taxon>Clostridia</taxon>
        <taxon>Halanaerobiales</taxon>
        <taxon>Halanaerobiaceae</taxon>
        <taxon>Halanaerobium</taxon>
    </lineage>
</organism>
<feature type="binding site" description="in other chain" evidence="8">
    <location>
        <position position="121"/>
    </location>
    <ligand>
        <name>deamido-NAD(+)</name>
        <dbReference type="ChEBI" id="CHEBI:58437"/>
        <note>ligand shared between two neighboring subunits</note>
    </ligand>
</feature>
<dbReference type="Pfam" id="PF02540">
    <property type="entry name" value="NAD_synthase"/>
    <property type="match status" value="1"/>
</dbReference>
<evidence type="ECO:0000256" key="7">
    <source>
        <dbReference type="ARBA" id="ARBA00023027"/>
    </source>
</evidence>
<dbReference type="EC" id="6.3.1.5" evidence="8 10"/>
<evidence type="ECO:0000256" key="10">
    <source>
        <dbReference type="RuleBase" id="RU003812"/>
    </source>
</evidence>
<evidence type="ECO:0000256" key="9">
    <source>
        <dbReference type="RuleBase" id="RU003811"/>
    </source>
</evidence>
<keyword evidence="2 8" id="KW-0436">Ligase</keyword>
<accession>A0A4R6M0R0</accession>
<dbReference type="InterPro" id="IPR003694">
    <property type="entry name" value="NAD_synthase"/>
</dbReference>
<dbReference type="GO" id="GO:0005737">
    <property type="term" value="C:cytoplasm"/>
    <property type="evidence" value="ECO:0007669"/>
    <property type="project" value="InterPro"/>
</dbReference>
<feature type="binding site" evidence="8">
    <location>
        <position position="192"/>
    </location>
    <ligand>
        <name>ATP</name>
        <dbReference type="ChEBI" id="CHEBI:30616"/>
    </ligand>
</feature>
<keyword evidence="7 8" id="KW-0520">NAD</keyword>
<feature type="binding site" evidence="8">
    <location>
        <position position="161"/>
    </location>
    <ligand>
        <name>deamido-NAD(+)</name>
        <dbReference type="ChEBI" id="CHEBI:58437"/>
        <note>ligand shared between two neighboring subunits</note>
    </ligand>
</feature>
<feature type="binding site" description="in other chain" evidence="8">
    <location>
        <begin position="238"/>
        <end position="239"/>
    </location>
    <ligand>
        <name>deamido-NAD(+)</name>
        <dbReference type="ChEBI" id="CHEBI:58437"/>
        <note>ligand shared between two neighboring subunits</note>
    </ligand>
</feature>
<dbReference type="GO" id="GO:0009435">
    <property type="term" value="P:NAD+ biosynthetic process"/>
    <property type="evidence" value="ECO:0007669"/>
    <property type="project" value="UniProtKB-UniRule"/>
</dbReference>
<dbReference type="RefSeq" id="WP_133513873.1">
    <property type="nucleotide sequence ID" value="NZ_SNWX01000002.1"/>
</dbReference>
<evidence type="ECO:0000313" key="13">
    <source>
        <dbReference type="Proteomes" id="UP000295064"/>
    </source>
</evidence>
<sequence>MDKNIIAENDYTKIKDNLVSWLQNRVQEAGLKGAVVGLSGGIDSSVTARLLQLAFGEEVLAVIMPCHSSAQDREDALKVANIFGLQVVENDLSEIYDHFLANLKESGIEGGKLAAANIKPRLRMTALYYYAQAKNYLVVGTDNRSELKIGYFTKHGDGGIDLAPLGSLVKHEVKELAKVLEIPAEIIEKKPSAGLWDGQTDESEMGFSYQELDQYILTGEAEPEVKEKIETLASRNSHKVAPIPIPARDEIVK</sequence>
<gene>
    <name evidence="8" type="primary">nadE</name>
    <name evidence="12" type="ORF">DFR79_102164</name>
</gene>
<dbReference type="NCBIfam" id="TIGR00552">
    <property type="entry name" value="nadE"/>
    <property type="match status" value="1"/>
</dbReference>
<comment type="catalytic activity">
    <reaction evidence="8 10">
        <text>deamido-NAD(+) + NH4(+) + ATP = AMP + diphosphate + NAD(+) + H(+)</text>
        <dbReference type="Rhea" id="RHEA:21188"/>
        <dbReference type="ChEBI" id="CHEBI:15378"/>
        <dbReference type="ChEBI" id="CHEBI:28938"/>
        <dbReference type="ChEBI" id="CHEBI:30616"/>
        <dbReference type="ChEBI" id="CHEBI:33019"/>
        <dbReference type="ChEBI" id="CHEBI:57540"/>
        <dbReference type="ChEBI" id="CHEBI:58437"/>
        <dbReference type="ChEBI" id="CHEBI:456215"/>
        <dbReference type="EC" id="6.3.1.5"/>
    </reaction>
</comment>
<evidence type="ECO:0000256" key="1">
    <source>
        <dbReference type="ARBA" id="ARBA00005859"/>
    </source>
</evidence>
<evidence type="ECO:0000256" key="6">
    <source>
        <dbReference type="ARBA" id="ARBA00022842"/>
    </source>
</evidence>
<dbReference type="GO" id="GO:0046872">
    <property type="term" value="F:metal ion binding"/>
    <property type="evidence" value="ECO:0007669"/>
    <property type="project" value="UniProtKB-KW"/>
</dbReference>
<feature type="domain" description="NAD/GMP synthase" evidence="11">
    <location>
        <begin position="17"/>
        <end position="233"/>
    </location>
</feature>
<dbReference type="Proteomes" id="UP000295064">
    <property type="component" value="Unassembled WGS sequence"/>
</dbReference>
<dbReference type="GO" id="GO:0005524">
    <property type="term" value="F:ATP binding"/>
    <property type="evidence" value="ECO:0007669"/>
    <property type="project" value="UniProtKB-UniRule"/>
</dbReference>
<evidence type="ECO:0000259" key="11">
    <source>
        <dbReference type="Pfam" id="PF02540"/>
    </source>
</evidence>
<comment type="similarity">
    <text evidence="1 8 9">Belongs to the NAD synthetase family.</text>
</comment>
<dbReference type="GO" id="GO:0008795">
    <property type="term" value="F:NAD+ synthase activity"/>
    <property type="evidence" value="ECO:0007669"/>
    <property type="project" value="UniProtKB-UniRule"/>
</dbReference>
<reference evidence="12 13" key="1">
    <citation type="submission" date="2019-03" db="EMBL/GenBank/DDBJ databases">
        <title>Subsurface microbial communities from deep shales in Ohio and West Virginia, USA.</title>
        <authorList>
            <person name="Wrighton K."/>
        </authorList>
    </citation>
    <scope>NUCLEOTIDE SEQUENCE [LARGE SCALE GENOMIC DNA]</scope>
    <source>
        <strain evidence="12 13">MA284_T2</strain>
    </source>
</reference>
<dbReference type="PANTHER" id="PTHR23090:SF9">
    <property type="entry name" value="GLUTAMINE-DEPENDENT NAD(+) SYNTHETASE"/>
    <property type="match status" value="1"/>
</dbReference>
<dbReference type="CDD" id="cd00553">
    <property type="entry name" value="NAD_synthase"/>
    <property type="match status" value="1"/>
</dbReference>
<dbReference type="InterPro" id="IPR022310">
    <property type="entry name" value="NAD/GMP_synthase"/>
</dbReference>
<evidence type="ECO:0000256" key="2">
    <source>
        <dbReference type="ARBA" id="ARBA00022598"/>
    </source>
</evidence>
<dbReference type="SUPFAM" id="SSF52402">
    <property type="entry name" value="Adenine nucleotide alpha hydrolases-like"/>
    <property type="match status" value="1"/>
</dbReference>
<dbReference type="Gene3D" id="3.40.50.620">
    <property type="entry name" value="HUPs"/>
    <property type="match status" value="1"/>
</dbReference>
<feature type="binding site" evidence="8">
    <location>
        <position position="43"/>
    </location>
    <ligand>
        <name>Mg(2+)</name>
        <dbReference type="ChEBI" id="CHEBI:18420"/>
    </ligand>
</feature>